<comment type="caution">
    <text evidence="2">The sequence shown here is derived from an EMBL/GenBank/DDBJ whole genome shotgun (WGS) entry which is preliminary data.</text>
</comment>
<keyword evidence="1" id="KW-0175">Coiled coil</keyword>
<evidence type="ECO:0000313" key="3">
    <source>
        <dbReference type="Proteomes" id="UP000014207"/>
    </source>
</evidence>
<dbReference type="NCBIfam" id="NF041200">
    <property type="entry name" value="mob_BfmA_Nterm"/>
    <property type="match status" value="1"/>
</dbReference>
<evidence type="ECO:0008006" key="4">
    <source>
        <dbReference type="Google" id="ProtNLM"/>
    </source>
</evidence>
<dbReference type="GeneID" id="82153988"/>
<dbReference type="PATRIC" id="fig|1235785.3.peg.2458"/>
<protein>
    <recommendedName>
        <fullName evidence="4">Mobilization protein</fullName>
    </recommendedName>
</protein>
<accession>R9HHF7</accession>
<feature type="coiled-coil region" evidence="1">
    <location>
        <begin position="96"/>
        <end position="123"/>
    </location>
</feature>
<dbReference type="HOGENOM" id="CLU_128063_0_0_10"/>
<organism evidence="2 3">
    <name type="scientific">Bacteroides thetaiotaomicron dnLKV9</name>
    <dbReference type="NCBI Taxonomy" id="1235785"/>
    <lineage>
        <taxon>Bacteria</taxon>
        <taxon>Pseudomonadati</taxon>
        <taxon>Bacteroidota</taxon>
        <taxon>Bacteroidia</taxon>
        <taxon>Bacteroidales</taxon>
        <taxon>Bacteroidaceae</taxon>
        <taxon>Bacteroides</taxon>
    </lineage>
</organism>
<dbReference type="InterPro" id="IPR048012">
    <property type="entry name" value="BfmA-like_N"/>
</dbReference>
<dbReference type="Proteomes" id="UP000014207">
    <property type="component" value="Unassembled WGS sequence"/>
</dbReference>
<gene>
    <name evidence="2" type="ORF">C799_02449</name>
</gene>
<reference evidence="2 3" key="1">
    <citation type="submission" date="2013-04" db="EMBL/GenBank/DDBJ databases">
        <title>The Genome Sequence of Bacteroides thetaiotaomicron dnLKV9.</title>
        <authorList>
            <consortium name="The Broad Institute Genomics Platform"/>
            <consortium name="The Broad Institute Genome Sequencing Center for Infectious Disease"/>
            <person name="Earl A."/>
            <person name="Xavier R."/>
            <person name="Kuhn K."/>
            <person name="Stappenbeck T."/>
            <person name="Walker B."/>
            <person name="Young S."/>
            <person name="Zeng Q."/>
            <person name="Gargeya S."/>
            <person name="Fitzgerald M."/>
            <person name="Haas B."/>
            <person name="Abouelleil A."/>
            <person name="Allen A.W."/>
            <person name="Alvarado L."/>
            <person name="Arachchi H.M."/>
            <person name="Berlin A.M."/>
            <person name="Chapman S.B."/>
            <person name="Gainer-Dewar J."/>
            <person name="Goldberg J."/>
            <person name="Griggs A."/>
            <person name="Gujja S."/>
            <person name="Hansen M."/>
            <person name="Howarth C."/>
            <person name="Imamovic A."/>
            <person name="Ireland A."/>
            <person name="Larimer J."/>
            <person name="McCowan C."/>
            <person name="Murphy C."/>
            <person name="Pearson M."/>
            <person name="Poon T.W."/>
            <person name="Priest M."/>
            <person name="Roberts A."/>
            <person name="Saif S."/>
            <person name="Shea T."/>
            <person name="Sisk P."/>
            <person name="Sykes S."/>
            <person name="Wortman J."/>
            <person name="Nusbaum C."/>
            <person name="Birren B."/>
        </authorList>
    </citation>
    <scope>NUCLEOTIDE SEQUENCE [LARGE SCALE GENOMIC DNA]</scope>
    <source>
        <strain evidence="3">dnLKV9</strain>
    </source>
</reference>
<dbReference type="AlphaFoldDB" id="R9HHF7"/>
<evidence type="ECO:0000313" key="2">
    <source>
        <dbReference type="EMBL" id="EOS00600.1"/>
    </source>
</evidence>
<name>R9HHF7_BACT4</name>
<evidence type="ECO:0000256" key="1">
    <source>
        <dbReference type="SAM" id="Coils"/>
    </source>
</evidence>
<dbReference type="RefSeq" id="WP_016268422.1">
    <property type="nucleotide sequence ID" value="NZ_KE159459.1"/>
</dbReference>
<dbReference type="EMBL" id="ASSM01000009">
    <property type="protein sequence ID" value="EOS00600.1"/>
    <property type="molecule type" value="Genomic_DNA"/>
</dbReference>
<sequence length="180" mass="20919">MKEHSVKMVRLTPSVKARLDVFKGSDTTSVCVDRMISFFEITGFNPRYASKNPTALLEKRMEDLIRIVKSQERDIFKPLLERTAGSAGSIRDSPDYARMMNEMRDLQEKNRQLRQQVADLGQAPAMDVEKERDKLRRLADLVKYQLDPEKFPRVKFSDEVKVPVSTLQLLIKRINEEYVL</sequence>
<proteinExistence type="predicted"/>